<dbReference type="PANTHER" id="PTHR34821">
    <property type="entry name" value="INNER MEMBRANE PROTEIN YDCZ"/>
    <property type="match status" value="1"/>
</dbReference>
<feature type="transmembrane region" description="Helical" evidence="1">
    <location>
        <begin position="30"/>
        <end position="51"/>
    </location>
</feature>
<feature type="transmembrane region" description="Helical" evidence="1">
    <location>
        <begin position="63"/>
        <end position="83"/>
    </location>
</feature>
<evidence type="ECO:0000256" key="1">
    <source>
        <dbReference type="SAM" id="Phobius"/>
    </source>
</evidence>
<dbReference type="InterPro" id="IPR006750">
    <property type="entry name" value="YdcZ"/>
</dbReference>
<protein>
    <submittedName>
        <fullName evidence="2">DMT family transporter</fullName>
    </submittedName>
</protein>
<feature type="transmembrane region" description="Helical" evidence="1">
    <location>
        <begin position="236"/>
        <end position="255"/>
    </location>
</feature>
<gene>
    <name evidence="2" type="ORF">H8790_13760</name>
</gene>
<keyword evidence="1" id="KW-1133">Transmembrane helix</keyword>
<sequence>MVYGISSLASVLISVMVVLNGELSDYYGAYTGAAIVHFAGLVLVSLFVLIRRENPFARRGLRWTAYLGGAAGATTTLMSNLAYGHISVSAIVALSLLGQALAALMIDCFGLFGMRKKQLNPGALLGLLCTCVGCAVLLRHGGAVVWAIVLTLLNGALVAVSRYVNAQLSANSTVLVGTWFNYSVGLATALVLMALTRTAVSAVPSAPVWVYLGGMIGVVSVSLSSWAAPKLPAFRLTLILIAGQLLTGVAIDALFKGNFSATELIGGGAVLFGLFLNVWMDERGQRPKHAQQNG</sequence>
<reference evidence="2 3" key="1">
    <citation type="submission" date="2020-08" db="EMBL/GenBank/DDBJ databases">
        <authorList>
            <person name="Liu C."/>
            <person name="Sun Q."/>
        </authorList>
    </citation>
    <scope>NUCLEOTIDE SEQUENCE [LARGE SCALE GENOMIC DNA]</scope>
    <source>
        <strain evidence="2 3">NSJ-62</strain>
    </source>
</reference>
<keyword evidence="3" id="KW-1185">Reference proteome</keyword>
<dbReference type="AlphaFoldDB" id="A0A7G9B4J6"/>
<keyword evidence="1" id="KW-0472">Membrane</keyword>
<dbReference type="GO" id="GO:0005886">
    <property type="term" value="C:plasma membrane"/>
    <property type="evidence" value="ECO:0007669"/>
    <property type="project" value="TreeGrafter"/>
</dbReference>
<feature type="transmembrane region" description="Helical" evidence="1">
    <location>
        <begin position="119"/>
        <end position="138"/>
    </location>
</feature>
<accession>A0A7G9B4J6</accession>
<dbReference type="KEGG" id="ohi:H8790_13760"/>
<feature type="transmembrane region" description="Helical" evidence="1">
    <location>
        <begin position="176"/>
        <end position="196"/>
    </location>
</feature>
<feature type="transmembrane region" description="Helical" evidence="1">
    <location>
        <begin position="208"/>
        <end position="229"/>
    </location>
</feature>
<evidence type="ECO:0000313" key="2">
    <source>
        <dbReference type="EMBL" id="QNL44477.1"/>
    </source>
</evidence>
<organism evidence="2 3">
    <name type="scientific">Oscillibacter hominis</name>
    <dbReference type="NCBI Taxonomy" id="2763056"/>
    <lineage>
        <taxon>Bacteria</taxon>
        <taxon>Bacillati</taxon>
        <taxon>Bacillota</taxon>
        <taxon>Clostridia</taxon>
        <taxon>Eubacteriales</taxon>
        <taxon>Oscillospiraceae</taxon>
        <taxon>Oscillibacter</taxon>
    </lineage>
</organism>
<dbReference type="RefSeq" id="WP_187333078.1">
    <property type="nucleotide sequence ID" value="NZ_CP060490.1"/>
</dbReference>
<feature type="transmembrane region" description="Helical" evidence="1">
    <location>
        <begin position="144"/>
        <end position="164"/>
    </location>
</feature>
<dbReference type="Proteomes" id="UP000515960">
    <property type="component" value="Chromosome"/>
</dbReference>
<feature type="transmembrane region" description="Helical" evidence="1">
    <location>
        <begin position="89"/>
        <end position="112"/>
    </location>
</feature>
<keyword evidence="1" id="KW-0812">Transmembrane</keyword>
<feature type="transmembrane region" description="Helical" evidence="1">
    <location>
        <begin position="261"/>
        <end position="279"/>
    </location>
</feature>
<dbReference type="EMBL" id="CP060490">
    <property type="protein sequence ID" value="QNL44477.1"/>
    <property type="molecule type" value="Genomic_DNA"/>
</dbReference>
<name>A0A7G9B4J6_9FIRM</name>
<dbReference type="PANTHER" id="PTHR34821:SF2">
    <property type="entry name" value="INNER MEMBRANE PROTEIN YDCZ"/>
    <property type="match status" value="1"/>
</dbReference>
<proteinExistence type="predicted"/>
<dbReference type="Pfam" id="PF04657">
    <property type="entry name" value="DMT_YdcZ"/>
    <property type="match status" value="2"/>
</dbReference>
<evidence type="ECO:0000313" key="3">
    <source>
        <dbReference type="Proteomes" id="UP000515960"/>
    </source>
</evidence>